<protein>
    <submittedName>
        <fullName evidence="1">Uncharacterized protein</fullName>
    </submittedName>
</protein>
<name>A0ABN6S6Z9_9BACT</name>
<organism evidence="1 2">
    <name type="scientific">Pseudodesulfovibrio nedwellii</name>
    <dbReference type="NCBI Taxonomy" id="2973072"/>
    <lineage>
        <taxon>Bacteria</taxon>
        <taxon>Pseudomonadati</taxon>
        <taxon>Thermodesulfobacteriota</taxon>
        <taxon>Desulfovibrionia</taxon>
        <taxon>Desulfovibrionales</taxon>
        <taxon>Desulfovibrionaceae</taxon>
    </lineage>
</organism>
<dbReference type="Proteomes" id="UP001317742">
    <property type="component" value="Chromosome"/>
</dbReference>
<evidence type="ECO:0000313" key="1">
    <source>
        <dbReference type="EMBL" id="BDQ37645.1"/>
    </source>
</evidence>
<reference evidence="1 2" key="1">
    <citation type="submission" date="2022-08" db="EMBL/GenBank/DDBJ databases">
        <title>Genome Sequence of the sulphate-reducing bacterium, Pseudodesulfovibrio sp. SYK.</title>
        <authorList>
            <person name="Kondo R."/>
            <person name="Kataoka T."/>
        </authorList>
    </citation>
    <scope>NUCLEOTIDE SEQUENCE [LARGE SCALE GENOMIC DNA]</scope>
    <source>
        <strain evidence="1 2">SYK</strain>
    </source>
</reference>
<proteinExistence type="predicted"/>
<sequence>MKKTVRVQARLNQYEYYMKNNTFRVLSVVQGLFALIVGLCVLTATSPVRAEEPEGLMDVKLSPKPASLAKDVESGIDHLFEVLKGDDSMLAVNKIQPMLDFVVNMQDDPKNIAPAKRFKGYGICLRQEVRTDLDRILRYFYNPDIPNYLLCPAVLRLSGWHKDSQFLAREKGLWEELPTLTEPVITRGREFEANTPDSFAEAYYAYDLDRLIILLKYQGKNILVSVTEQDGKSDVGRKGAILNDKEWDYFYSGLEGLNKGMIGWMDTFMYSSGSVQIFVEHDQAAPKSSVFLFKWLNAGWAGMNVVKRSHIYDGSLRYARSFKKVVESDDLTPEAVVLGMSGVVNMSDIEMDVLIRQYAKNFEARFKNDPKLDSSDYADIIADGGYAKVLDKEGRRSVLALEKLKGMLGMETLISIGGGPVARKQAPIFAPVEAEAAPAAEVPEG</sequence>
<gene>
    <name evidence="1" type="ORF">SYK_20050</name>
</gene>
<accession>A0ABN6S6Z9</accession>
<dbReference type="RefSeq" id="WP_281760163.1">
    <property type="nucleotide sequence ID" value="NZ_AP026709.1"/>
</dbReference>
<keyword evidence="2" id="KW-1185">Reference proteome</keyword>
<evidence type="ECO:0000313" key="2">
    <source>
        <dbReference type="Proteomes" id="UP001317742"/>
    </source>
</evidence>
<dbReference type="EMBL" id="AP026709">
    <property type="protein sequence ID" value="BDQ37645.1"/>
    <property type="molecule type" value="Genomic_DNA"/>
</dbReference>